<sequence>MAGDGTFCRLGFPSDGVISPDGNDNVVPPDGNGDVVSPDSNAGVVLPDNDGVHLDSLAWLPTTTIGRRANGSFQFRKI</sequence>
<comment type="caution">
    <text evidence="1">The sequence shown here is derived from an EMBL/GenBank/DDBJ whole genome shotgun (WGS) entry which is preliminary data.</text>
</comment>
<protein>
    <submittedName>
        <fullName evidence="1">Uncharacterized protein</fullName>
    </submittedName>
</protein>
<keyword evidence="2" id="KW-1185">Reference proteome</keyword>
<name>A0A8J5SYG8_ZIZPA</name>
<dbReference type="EMBL" id="JAAALK010000085">
    <property type="protein sequence ID" value="KAG8083216.1"/>
    <property type="molecule type" value="Genomic_DNA"/>
</dbReference>
<evidence type="ECO:0000313" key="1">
    <source>
        <dbReference type="EMBL" id="KAG8083216.1"/>
    </source>
</evidence>
<evidence type="ECO:0000313" key="2">
    <source>
        <dbReference type="Proteomes" id="UP000729402"/>
    </source>
</evidence>
<reference evidence="1" key="2">
    <citation type="submission" date="2021-02" db="EMBL/GenBank/DDBJ databases">
        <authorList>
            <person name="Kimball J.A."/>
            <person name="Haas M.W."/>
            <person name="Macchietto M."/>
            <person name="Kono T."/>
            <person name="Duquette J."/>
            <person name="Shao M."/>
        </authorList>
    </citation>
    <scope>NUCLEOTIDE SEQUENCE</scope>
    <source>
        <tissue evidence="1">Fresh leaf tissue</tissue>
    </source>
</reference>
<reference evidence="1" key="1">
    <citation type="journal article" date="2021" name="bioRxiv">
        <title>Whole Genome Assembly and Annotation of Northern Wild Rice, Zizania palustris L., Supports a Whole Genome Duplication in the Zizania Genus.</title>
        <authorList>
            <person name="Haas M."/>
            <person name="Kono T."/>
            <person name="Macchietto M."/>
            <person name="Millas R."/>
            <person name="McGilp L."/>
            <person name="Shao M."/>
            <person name="Duquette J."/>
            <person name="Hirsch C.N."/>
            <person name="Kimball J."/>
        </authorList>
    </citation>
    <scope>NUCLEOTIDE SEQUENCE</scope>
    <source>
        <tissue evidence="1">Fresh leaf tissue</tissue>
    </source>
</reference>
<proteinExistence type="predicted"/>
<dbReference type="AlphaFoldDB" id="A0A8J5SYG8"/>
<accession>A0A8J5SYG8</accession>
<organism evidence="1 2">
    <name type="scientific">Zizania palustris</name>
    <name type="common">Northern wild rice</name>
    <dbReference type="NCBI Taxonomy" id="103762"/>
    <lineage>
        <taxon>Eukaryota</taxon>
        <taxon>Viridiplantae</taxon>
        <taxon>Streptophyta</taxon>
        <taxon>Embryophyta</taxon>
        <taxon>Tracheophyta</taxon>
        <taxon>Spermatophyta</taxon>
        <taxon>Magnoliopsida</taxon>
        <taxon>Liliopsida</taxon>
        <taxon>Poales</taxon>
        <taxon>Poaceae</taxon>
        <taxon>BOP clade</taxon>
        <taxon>Oryzoideae</taxon>
        <taxon>Oryzeae</taxon>
        <taxon>Zizaniinae</taxon>
        <taxon>Zizania</taxon>
    </lineage>
</organism>
<dbReference type="Proteomes" id="UP000729402">
    <property type="component" value="Unassembled WGS sequence"/>
</dbReference>
<gene>
    <name evidence="1" type="ORF">GUJ93_ZPchr0015g6663</name>
</gene>